<dbReference type="SMART" id="SM00849">
    <property type="entry name" value="Lactamase_B"/>
    <property type="match status" value="1"/>
</dbReference>
<evidence type="ECO:0000259" key="1">
    <source>
        <dbReference type="SMART" id="SM00849"/>
    </source>
</evidence>
<organism evidence="2 3">
    <name type="scientific">Streptomyces echinatus</name>
    <dbReference type="NCBI Taxonomy" id="67293"/>
    <lineage>
        <taxon>Bacteria</taxon>
        <taxon>Bacillati</taxon>
        <taxon>Actinomycetota</taxon>
        <taxon>Actinomycetes</taxon>
        <taxon>Kitasatosporales</taxon>
        <taxon>Streptomycetaceae</taxon>
        <taxon>Streptomyces</taxon>
    </lineage>
</organism>
<dbReference type="GO" id="GO:0016787">
    <property type="term" value="F:hydrolase activity"/>
    <property type="evidence" value="ECO:0007669"/>
    <property type="project" value="UniProtKB-KW"/>
</dbReference>
<keyword evidence="2" id="KW-0378">Hydrolase</keyword>
<keyword evidence="3" id="KW-1185">Reference proteome</keyword>
<protein>
    <submittedName>
        <fullName evidence="2">Glyoxylase-like metal-dependent hydrolase (Beta-lactamase superfamily II)</fullName>
    </submittedName>
</protein>
<accession>A0A7W9UNP3</accession>
<dbReference type="SUPFAM" id="SSF56281">
    <property type="entry name" value="Metallo-hydrolase/oxidoreductase"/>
    <property type="match status" value="1"/>
</dbReference>
<dbReference type="RefSeq" id="WP_184961410.1">
    <property type="nucleotide sequence ID" value="NZ_BAAAWF010000073.1"/>
</dbReference>
<dbReference type="PANTHER" id="PTHR42951:SF14">
    <property type="entry name" value="METALLO-BETA-LACTAMASE SUPERFAMILY PROTEIN"/>
    <property type="match status" value="1"/>
</dbReference>
<dbReference type="InterPro" id="IPR050855">
    <property type="entry name" value="NDM-1-like"/>
</dbReference>
<dbReference type="CDD" id="cd07721">
    <property type="entry name" value="yflN-like_MBL-fold"/>
    <property type="match status" value="1"/>
</dbReference>
<dbReference type="PANTHER" id="PTHR42951">
    <property type="entry name" value="METALLO-BETA-LACTAMASE DOMAIN-CONTAINING"/>
    <property type="match status" value="1"/>
</dbReference>
<evidence type="ECO:0000313" key="2">
    <source>
        <dbReference type="EMBL" id="MBB5925488.1"/>
    </source>
</evidence>
<dbReference type="AlphaFoldDB" id="A0A7W9UNP3"/>
<gene>
    <name evidence="2" type="ORF">FHS34_000942</name>
</gene>
<evidence type="ECO:0000313" key="3">
    <source>
        <dbReference type="Proteomes" id="UP000585836"/>
    </source>
</evidence>
<comment type="caution">
    <text evidence="2">The sequence shown here is derived from an EMBL/GenBank/DDBJ whole genome shotgun (WGS) entry which is preliminary data.</text>
</comment>
<dbReference type="InterPro" id="IPR036866">
    <property type="entry name" value="RibonucZ/Hydroxyglut_hydro"/>
</dbReference>
<dbReference type="Pfam" id="PF00753">
    <property type="entry name" value="Lactamase_B"/>
    <property type="match status" value="1"/>
</dbReference>
<proteinExistence type="predicted"/>
<dbReference type="Gene3D" id="3.60.15.10">
    <property type="entry name" value="Ribonuclease Z/Hydroxyacylglutathione hydrolase-like"/>
    <property type="match status" value="1"/>
</dbReference>
<name>A0A7W9UNP3_9ACTN</name>
<reference evidence="2 3" key="1">
    <citation type="submission" date="2020-08" db="EMBL/GenBank/DDBJ databases">
        <title>Genomic Encyclopedia of Type Strains, Phase III (KMG-III): the genomes of soil and plant-associated and newly described type strains.</title>
        <authorList>
            <person name="Whitman W."/>
        </authorList>
    </citation>
    <scope>NUCLEOTIDE SEQUENCE [LARGE SCALE GENOMIC DNA]</scope>
    <source>
        <strain evidence="2 3">CECT 3313</strain>
    </source>
</reference>
<dbReference type="InterPro" id="IPR001279">
    <property type="entry name" value="Metallo-B-lactamas"/>
</dbReference>
<feature type="domain" description="Metallo-beta-lactamase" evidence="1">
    <location>
        <begin position="19"/>
        <end position="228"/>
    </location>
</feature>
<sequence length="248" mass="26453">MRADVRQVADGTYLVHGHNTNWVILKDGDAVTLVDTGYPGDRPGLLDSLAAVGASPDAVTAVLITHAHNDHLGSAEYLRAAHGTPVYLHPAEVPHARREFLQQADIPGVLRNAWRPGVLPWAVHVMRVDGLKSYPVSAPEPFPADGPLDLPGRPVPVHTPGHTDGHCVYHLPDAGIVISGDALVSGHPTTRVKGPQMLLDFFHHDRARALDSLELIGALDGDTLLPGHGPVHRGPVRAAADLARERAS</sequence>
<dbReference type="EMBL" id="JACHJK010000002">
    <property type="protein sequence ID" value="MBB5925488.1"/>
    <property type="molecule type" value="Genomic_DNA"/>
</dbReference>
<dbReference type="Proteomes" id="UP000585836">
    <property type="component" value="Unassembled WGS sequence"/>
</dbReference>